<evidence type="ECO:0000256" key="1">
    <source>
        <dbReference type="SAM" id="Phobius"/>
    </source>
</evidence>
<feature type="transmembrane region" description="Helical" evidence="1">
    <location>
        <begin position="15"/>
        <end position="37"/>
    </location>
</feature>
<dbReference type="AlphaFoldDB" id="A0A0H5SVS1"/>
<protein>
    <recommendedName>
        <fullName evidence="2">Tail specific protease domain-containing protein</fullName>
    </recommendedName>
</protein>
<feature type="domain" description="Tail specific protease" evidence="2">
    <location>
        <begin position="293"/>
        <end position="386"/>
    </location>
</feature>
<name>A0A0H5SVS1_HERHM</name>
<evidence type="ECO:0000313" key="3">
    <source>
        <dbReference type="EMBL" id="CRZ34438.1"/>
    </source>
</evidence>
<dbReference type="Gene3D" id="3.30.750.44">
    <property type="match status" value="1"/>
</dbReference>
<evidence type="ECO:0000313" key="4">
    <source>
        <dbReference type="Proteomes" id="UP000236497"/>
    </source>
</evidence>
<accession>A0A0H5SVS1</accession>
<dbReference type="SUPFAM" id="SSF52096">
    <property type="entry name" value="ClpP/crotonase"/>
    <property type="match status" value="1"/>
</dbReference>
<keyword evidence="1" id="KW-0472">Membrane</keyword>
<evidence type="ECO:0000259" key="2">
    <source>
        <dbReference type="Pfam" id="PF03572"/>
    </source>
</evidence>
<keyword evidence="4" id="KW-1185">Reference proteome</keyword>
<dbReference type="InterPro" id="IPR005151">
    <property type="entry name" value="Tail-specific_protease"/>
</dbReference>
<dbReference type="EMBL" id="CVTD020000015">
    <property type="protein sequence ID" value="CRZ34438.1"/>
    <property type="molecule type" value="Genomic_DNA"/>
</dbReference>
<dbReference type="GO" id="GO:0008236">
    <property type="term" value="F:serine-type peptidase activity"/>
    <property type="evidence" value="ECO:0007669"/>
    <property type="project" value="InterPro"/>
</dbReference>
<gene>
    <name evidence="3" type="ORF">HHT355_1236</name>
</gene>
<dbReference type="GO" id="GO:0006508">
    <property type="term" value="P:proteolysis"/>
    <property type="evidence" value="ECO:0007669"/>
    <property type="project" value="InterPro"/>
</dbReference>
<organism evidence="3 4">
    <name type="scientific">Herbinix hemicellulosilytica</name>
    <dbReference type="NCBI Taxonomy" id="1564487"/>
    <lineage>
        <taxon>Bacteria</taxon>
        <taxon>Bacillati</taxon>
        <taxon>Bacillota</taxon>
        <taxon>Clostridia</taxon>
        <taxon>Lachnospirales</taxon>
        <taxon>Lachnospiraceae</taxon>
        <taxon>Herbinix</taxon>
    </lineage>
</organism>
<keyword evidence="1" id="KW-0812">Transmembrane</keyword>
<keyword evidence="1" id="KW-1133">Transmembrane helix</keyword>
<dbReference type="RefSeq" id="WP_103202551.1">
    <property type="nucleotide sequence ID" value="NZ_CVTD020000015.1"/>
</dbReference>
<dbReference type="Proteomes" id="UP000236497">
    <property type="component" value="Unassembled WGS sequence"/>
</dbReference>
<reference evidence="3 4" key="1">
    <citation type="submission" date="2015-06" db="EMBL/GenBank/DDBJ databases">
        <authorList>
            <person name="Wibberg Daniel"/>
        </authorList>
    </citation>
    <scope>NUCLEOTIDE SEQUENCE [LARGE SCALE GENOMIC DNA]</scope>
    <source>
        <strain evidence="3 4">T3/55T</strain>
    </source>
</reference>
<dbReference type="OrthoDB" id="1653205at2"/>
<sequence>MFKIKFSKHNIKKMIKIIFLSIIIIWDIYFLVDLIFFSDKFRKPYVGINYKDYNLVNNNKKESDSLSVEEKAADFQFMIDFMYENYPLIHIDEEIYGIVFEEKNDKFRKLIEDTKNDFEFYLTLYKYFSTVKSAHTYLLFPDPVFLENIQVNNLSNIMENNLYIERLQYWKNLLYENVKNYNLDDIVKFKYIDGRYYETEFFDTYITHINGQPVQEFIDNHESILNKNFSFRKNALYFSSLIFNKVQGEPVSVRMNNGIEYNLYHAPEYEFSYIYNLNEEQPEIFYLLDEVKRICYYRIDSFQIRYLNKIRKLSEEIIEKKDSIDTVIFDIRNNNGGHLLTFIDGILDHFINKEYKFTYKYYVPFTEFHSAFKYEYRSKIIKNPVIGIKNKTNLYYSYKRKIEYGEKNPQYLKTCMY</sequence>
<dbReference type="Pfam" id="PF03572">
    <property type="entry name" value="Peptidase_S41"/>
    <property type="match status" value="1"/>
</dbReference>
<dbReference type="InterPro" id="IPR029045">
    <property type="entry name" value="ClpP/crotonase-like_dom_sf"/>
</dbReference>
<dbReference type="Gene3D" id="3.90.226.10">
    <property type="entry name" value="2-enoyl-CoA Hydratase, Chain A, domain 1"/>
    <property type="match status" value="1"/>
</dbReference>
<proteinExistence type="predicted"/>